<evidence type="ECO:0000313" key="4">
    <source>
        <dbReference type="Proteomes" id="UP001306950"/>
    </source>
</evidence>
<dbReference type="Proteomes" id="UP001306950">
    <property type="component" value="Unassembled WGS sequence"/>
</dbReference>
<comment type="caution">
    <text evidence="2">The sequence shown here is derived from an EMBL/GenBank/DDBJ whole genome shotgun (WGS) entry which is preliminary data.</text>
</comment>
<sequence>MENPLLERYSDLQIKVINDYWDTIRWTRSTGKVSEGIKSKELEFWSKYPAKTVIQALRTHIDKYPNIKEHYTRGIIRNLSKGQSQAPAPSSNNRYQKPVLPIVQSQGEPTVTDEEFAELMKMAQQMQDNKRK</sequence>
<dbReference type="RefSeq" id="WP_331848521.1">
    <property type="nucleotide sequence ID" value="NZ_JAZHPZ010000014.1"/>
</dbReference>
<proteinExistence type="predicted"/>
<accession>A0ABU7VY66</accession>
<feature type="region of interest" description="Disordered" evidence="1">
    <location>
        <begin position="78"/>
        <end position="99"/>
    </location>
</feature>
<feature type="compositionally biased region" description="Polar residues" evidence="1">
    <location>
        <begin position="80"/>
        <end position="95"/>
    </location>
</feature>
<evidence type="ECO:0000256" key="1">
    <source>
        <dbReference type="SAM" id="MobiDB-lite"/>
    </source>
</evidence>
<organism evidence="2 4">
    <name type="scientific">Paenibacillus haidiansis</name>
    <dbReference type="NCBI Taxonomy" id="1574488"/>
    <lineage>
        <taxon>Bacteria</taxon>
        <taxon>Bacillati</taxon>
        <taxon>Bacillota</taxon>
        <taxon>Bacilli</taxon>
        <taxon>Bacillales</taxon>
        <taxon>Paenibacillaceae</taxon>
        <taxon>Paenibacillus</taxon>
    </lineage>
</organism>
<gene>
    <name evidence="2" type="ORF">V3851_21115</name>
    <name evidence="3" type="ORF">V3851_23815</name>
</gene>
<keyword evidence="4" id="KW-1185">Reference proteome</keyword>
<protein>
    <submittedName>
        <fullName evidence="2">Uncharacterized protein</fullName>
    </submittedName>
</protein>
<dbReference type="EMBL" id="JAZHPZ010000014">
    <property type="protein sequence ID" value="MEF2968338.1"/>
    <property type="molecule type" value="Genomic_DNA"/>
</dbReference>
<name>A0ABU7VY66_9BACL</name>
<evidence type="ECO:0000313" key="3">
    <source>
        <dbReference type="EMBL" id="MEF2968827.1"/>
    </source>
</evidence>
<dbReference type="EMBL" id="JAZHPZ010000019">
    <property type="protein sequence ID" value="MEF2968827.1"/>
    <property type="molecule type" value="Genomic_DNA"/>
</dbReference>
<reference evidence="2 4" key="1">
    <citation type="submission" date="2024-02" db="EMBL/GenBank/DDBJ databases">
        <title>A nitrogen-fixing paenibacillus bacterium.</title>
        <authorList>
            <person name="Zhang W.L."/>
            <person name="Chen S.F."/>
        </authorList>
    </citation>
    <scope>NUCLEOTIDE SEQUENCE [LARGE SCALE GENOMIC DNA]</scope>
    <source>
        <strain evidence="2 4">M1</strain>
    </source>
</reference>
<evidence type="ECO:0000313" key="2">
    <source>
        <dbReference type="EMBL" id="MEF2968338.1"/>
    </source>
</evidence>